<name>A0A2T0B7T7_9CLOT</name>
<dbReference type="Pfam" id="PF17262">
    <property type="entry name" value="Cas6b_C"/>
    <property type="match status" value="1"/>
</dbReference>
<evidence type="ECO:0000259" key="1">
    <source>
        <dbReference type="Pfam" id="PF17262"/>
    </source>
</evidence>
<evidence type="ECO:0000313" key="4">
    <source>
        <dbReference type="Proteomes" id="UP000239706"/>
    </source>
</evidence>
<dbReference type="EMBL" id="PVXO01000012">
    <property type="protein sequence ID" value="PRR79951.1"/>
    <property type="molecule type" value="Genomic_DNA"/>
</dbReference>
<dbReference type="OrthoDB" id="656505at2"/>
<dbReference type="AlphaFoldDB" id="A0A2T0B7T7"/>
<accession>A0A2T0B7T7</accession>
<organism evidence="3 4">
    <name type="scientific">Clostridium liquoris</name>
    <dbReference type="NCBI Taxonomy" id="1289519"/>
    <lineage>
        <taxon>Bacteria</taxon>
        <taxon>Bacillati</taxon>
        <taxon>Bacillota</taxon>
        <taxon>Clostridia</taxon>
        <taxon>Eubacteriales</taxon>
        <taxon>Clostridiaceae</taxon>
        <taxon>Clostridium</taxon>
    </lineage>
</organism>
<dbReference type="RefSeq" id="WP_106062842.1">
    <property type="nucleotide sequence ID" value="NZ_PVXO01000012.1"/>
</dbReference>
<evidence type="ECO:0000313" key="3">
    <source>
        <dbReference type="EMBL" id="PRR79951.1"/>
    </source>
</evidence>
<dbReference type="Pfam" id="PF17955">
    <property type="entry name" value="Cas6b_N"/>
    <property type="match status" value="1"/>
</dbReference>
<reference evidence="3 4" key="1">
    <citation type="submission" date="2018-03" db="EMBL/GenBank/DDBJ databases">
        <title>Genome sequence of Clostridium liquoris DSM 100320.</title>
        <authorList>
            <person name="Poehlein A."/>
            <person name="Daniel R."/>
        </authorList>
    </citation>
    <scope>NUCLEOTIDE SEQUENCE [LARGE SCALE GENOMIC DNA]</scope>
    <source>
        <strain evidence="3 4">DSM 100320</strain>
    </source>
</reference>
<sequence length="222" mass="26117">MELKIMRLCFENIEMPKRDIPKIRGFIANKFSQYEELHNHKGEKNIYGYPIIQYKAIHHMPCILGINEGIDIIKKIETEIDTLNIGNNILNIYEKQIKYEKVEYGICNTLLKYKFDSPWMCLNENNFKIYKKSNEEEKTQLLKSILIGNILSMSKRFKYTVDEKIIAYLNLQPCGIRFKNKDMLGFKGEFITNFKIPDYMAVGKSVSRGFGTVKYMGNFDFK</sequence>
<evidence type="ECO:0000259" key="2">
    <source>
        <dbReference type="Pfam" id="PF17955"/>
    </source>
</evidence>
<protein>
    <recommendedName>
        <fullName evidence="5">DNA repair protein</fullName>
    </recommendedName>
</protein>
<dbReference type="Proteomes" id="UP000239706">
    <property type="component" value="Unassembled WGS sequence"/>
</dbReference>
<keyword evidence="4" id="KW-1185">Reference proteome</keyword>
<dbReference type="InterPro" id="IPR020209">
    <property type="entry name" value="Cas6b_C"/>
</dbReference>
<feature type="domain" description="Cas6b C-terminal" evidence="1">
    <location>
        <begin position="106"/>
        <end position="214"/>
    </location>
</feature>
<dbReference type="InterPro" id="IPR041528">
    <property type="entry name" value="Cas6b_N"/>
</dbReference>
<comment type="caution">
    <text evidence="3">The sequence shown here is derived from an EMBL/GenBank/DDBJ whole genome shotgun (WGS) entry which is preliminary data.</text>
</comment>
<evidence type="ECO:0008006" key="5">
    <source>
        <dbReference type="Google" id="ProtNLM"/>
    </source>
</evidence>
<gene>
    <name evidence="3" type="ORF">CLLI_06840</name>
</gene>
<feature type="domain" description="Cas6b N-terminal" evidence="2">
    <location>
        <begin position="1"/>
        <end position="102"/>
    </location>
</feature>
<proteinExistence type="predicted"/>